<dbReference type="InterPro" id="IPR010998">
    <property type="entry name" value="Integrase_recombinase_N"/>
</dbReference>
<keyword evidence="4" id="KW-0233">DNA recombination</keyword>
<keyword evidence="9" id="KW-1185">Reference proteome</keyword>
<reference evidence="8 9" key="1">
    <citation type="submission" date="2020-03" db="EMBL/GenBank/DDBJ databases">
        <title>Above-ground endophytic microbial communities from plants in different locations in the United States.</title>
        <authorList>
            <person name="Frank C."/>
        </authorList>
    </citation>
    <scope>NUCLEOTIDE SEQUENCE [LARGE SCALE GENOMIC DNA]</scope>
    <source>
        <strain evidence="8 9">WW7</strain>
    </source>
</reference>
<comment type="caution">
    <text evidence="8">The sequence shown here is derived from an EMBL/GenBank/DDBJ whole genome shotgun (WGS) entry which is preliminary data.</text>
</comment>
<evidence type="ECO:0000259" key="7">
    <source>
        <dbReference type="PROSITE" id="PS51900"/>
    </source>
</evidence>
<dbReference type="SUPFAM" id="SSF56349">
    <property type="entry name" value="DNA breaking-rejoining enzymes"/>
    <property type="match status" value="1"/>
</dbReference>
<dbReference type="Gene3D" id="1.10.150.130">
    <property type="match status" value="1"/>
</dbReference>
<dbReference type="RefSeq" id="WP_166781141.1">
    <property type="nucleotide sequence ID" value="NZ_JAAOYO010000004.1"/>
</dbReference>
<dbReference type="PANTHER" id="PTHR30349">
    <property type="entry name" value="PHAGE INTEGRASE-RELATED"/>
    <property type="match status" value="1"/>
</dbReference>
<dbReference type="PROSITE" id="PS51900">
    <property type="entry name" value="CB"/>
    <property type="match status" value="1"/>
</dbReference>
<proteinExistence type="inferred from homology"/>
<dbReference type="Proteomes" id="UP001318300">
    <property type="component" value="Unassembled WGS sequence"/>
</dbReference>
<dbReference type="InterPro" id="IPR002104">
    <property type="entry name" value="Integrase_catalytic"/>
</dbReference>
<dbReference type="Pfam" id="PF14659">
    <property type="entry name" value="Phage_int_SAM_3"/>
    <property type="match status" value="1"/>
</dbReference>
<evidence type="ECO:0000313" key="8">
    <source>
        <dbReference type="EMBL" id="NII42144.1"/>
    </source>
</evidence>
<organism evidence="8 9">
    <name type="scientific">Curtobacterium salicis</name>
    <dbReference type="NCBI Taxonomy" id="1779862"/>
    <lineage>
        <taxon>Bacteria</taxon>
        <taxon>Bacillati</taxon>
        <taxon>Actinomycetota</taxon>
        <taxon>Actinomycetes</taxon>
        <taxon>Micrococcales</taxon>
        <taxon>Microbacteriaceae</taxon>
        <taxon>Curtobacterium</taxon>
    </lineage>
</organism>
<dbReference type="Pfam" id="PF00589">
    <property type="entry name" value="Phage_integrase"/>
    <property type="match status" value="1"/>
</dbReference>
<evidence type="ECO:0000256" key="4">
    <source>
        <dbReference type="ARBA" id="ARBA00023172"/>
    </source>
</evidence>
<sequence length="431" mass="47366">MPRKRDSGDGALYAIRGGKLWRAVIDDGFHPDGRRRQRVVTSKTKEGARRKLDAIKDQIKQHGTALDTKTVVEQWATHWLETVGKPNLKPNTLLSYESVTRNWIVPTIGAKKVAFLKPSDVRIMTKAVADAGRSSSTSRKAFQVLSLMLESARVEGIAARNVCEDVDAPAQAASNRGALSTEAALSVLQVAAEHDDGTRWWVALLGGLRQGERLGARLASLDLDSETPTLGVEWALSEVPFEHGCGEDTDGGWKCGKNRAGSCSARRLRIPDGFEYEQLNGRLCLIRPKSGKPRYVPLMPALAEALRRYLVSTAGRPNPYGLVWRKPNGEPYLWGEDEQTWRDLLFEAGVIAEEHLAPGSPVPTTHWARHTTATVLMELGVDAKIIGEIVGHQSEAVTRRYQHVSSTAARDAMTKLGSHFSLDRDEAPTVT</sequence>
<evidence type="ECO:0000256" key="1">
    <source>
        <dbReference type="ARBA" id="ARBA00008857"/>
    </source>
</evidence>
<dbReference type="InterPro" id="IPR004107">
    <property type="entry name" value="Integrase_SAM-like_N"/>
</dbReference>
<dbReference type="InterPro" id="IPR050090">
    <property type="entry name" value="Tyrosine_recombinase_XerCD"/>
</dbReference>
<evidence type="ECO:0000259" key="6">
    <source>
        <dbReference type="PROSITE" id="PS51898"/>
    </source>
</evidence>
<evidence type="ECO:0000256" key="3">
    <source>
        <dbReference type="ARBA" id="ARBA00023125"/>
    </source>
</evidence>
<dbReference type="Gene3D" id="1.10.443.10">
    <property type="entry name" value="Intergrase catalytic core"/>
    <property type="match status" value="1"/>
</dbReference>
<keyword evidence="2" id="KW-0229">DNA integration</keyword>
<dbReference type="PROSITE" id="PS51898">
    <property type="entry name" value="TYR_RECOMBINASE"/>
    <property type="match status" value="1"/>
</dbReference>
<dbReference type="InterPro" id="IPR013762">
    <property type="entry name" value="Integrase-like_cat_sf"/>
</dbReference>
<name>A0ABX0TD80_9MICO</name>
<evidence type="ECO:0000256" key="5">
    <source>
        <dbReference type="PROSITE-ProRule" id="PRU01248"/>
    </source>
</evidence>
<keyword evidence="3 5" id="KW-0238">DNA-binding</keyword>
<accession>A0ABX0TD80</accession>
<comment type="similarity">
    <text evidence="1">Belongs to the 'phage' integrase family.</text>
</comment>
<gene>
    <name evidence="8" type="ORF">E9228_002802</name>
</gene>
<evidence type="ECO:0000256" key="2">
    <source>
        <dbReference type="ARBA" id="ARBA00022908"/>
    </source>
</evidence>
<evidence type="ECO:0000313" key="9">
    <source>
        <dbReference type="Proteomes" id="UP001318300"/>
    </source>
</evidence>
<dbReference type="InterPro" id="IPR044068">
    <property type="entry name" value="CB"/>
</dbReference>
<dbReference type="InterPro" id="IPR011010">
    <property type="entry name" value="DNA_brk_join_enz"/>
</dbReference>
<feature type="domain" description="Tyr recombinase" evidence="6">
    <location>
        <begin position="174"/>
        <end position="414"/>
    </location>
</feature>
<dbReference type="PANTHER" id="PTHR30349:SF64">
    <property type="entry name" value="PROPHAGE INTEGRASE INTD-RELATED"/>
    <property type="match status" value="1"/>
</dbReference>
<protein>
    <submittedName>
        <fullName evidence="8">Integrase</fullName>
    </submittedName>
</protein>
<feature type="domain" description="Core-binding (CB)" evidence="7">
    <location>
        <begin position="70"/>
        <end position="153"/>
    </location>
</feature>
<dbReference type="EMBL" id="JAAOYO010000004">
    <property type="protein sequence ID" value="NII42144.1"/>
    <property type="molecule type" value="Genomic_DNA"/>
</dbReference>